<feature type="region of interest" description="Disordered" evidence="3">
    <location>
        <begin position="115"/>
        <end position="134"/>
    </location>
</feature>
<dbReference type="PANTHER" id="PTHR33172:SF29">
    <property type="entry name" value="OS06G0559400 PROTEIN"/>
    <property type="match status" value="1"/>
</dbReference>
<proteinExistence type="predicted"/>
<dbReference type="InterPro" id="IPR051992">
    <property type="entry name" value="OxStress_Response_Reg"/>
</dbReference>
<sequence>MDGYCSMVPQNIITSSNEEEESSLGPFSSFSHQDSSDFVEDTASSSSSSSSSIGSLYEWSTLKQHLPLKRGLSKYYQGKSQSYTCFSDVRCLEDLAKPERQQPLMKKLRTSKRCGEGLGMSRSRTTTKKATSLPQVQGGTTTTLWAASLLFTHHHTGLPMLLSRNRTKTRTRGGVVEYELYT</sequence>
<reference evidence="4" key="1">
    <citation type="journal article" date="2023" name="GigaByte">
        <title>Genome assembly of the bearded iris, Iris pallida Lam.</title>
        <authorList>
            <person name="Bruccoleri R.E."/>
            <person name="Oakeley E.J."/>
            <person name="Faust A.M.E."/>
            <person name="Altorfer M."/>
            <person name="Dessus-Babus S."/>
            <person name="Burckhardt D."/>
            <person name="Oertli M."/>
            <person name="Naumann U."/>
            <person name="Petersen F."/>
            <person name="Wong J."/>
        </authorList>
    </citation>
    <scope>NUCLEOTIDE SEQUENCE</scope>
    <source>
        <strain evidence="4">GSM-AAB239-AS_SAM_17_03QT</strain>
    </source>
</reference>
<accession>A0AAX6GV72</accession>
<protein>
    <submittedName>
        <fullName evidence="4">Uncharacterized protein</fullName>
    </submittedName>
</protein>
<evidence type="ECO:0000313" key="4">
    <source>
        <dbReference type="EMBL" id="KAJ6832227.1"/>
    </source>
</evidence>
<name>A0AAX6GV72_IRIPA</name>
<evidence type="ECO:0000256" key="2">
    <source>
        <dbReference type="ARBA" id="ARBA00023242"/>
    </source>
</evidence>
<keyword evidence="2" id="KW-0539">Nucleus</keyword>
<feature type="compositionally biased region" description="Low complexity" evidence="3">
    <location>
        <begin position="121"/>
        <end position="132"/>
    </location>
</feature>
<dbReference type="GO" id="GO:0006950">
    <property type="term" value="P:response to stress"/>
    <property type="evidence" value="ECO:0007669"/>
    <property type="project" value="UniProtKB-ARBA"/>
</dbReference>
<evidence type="ECO:0000256" key="3">
    <source>
        <dbReference type="SAM" id="MobiDB-lite"/>
    </source>
</evidence>
<evidence type="ECO:0000313" key="5">
    <source>
        <dbReference type="Proteomes" id="UP001140949"/>
    </source>
</evidence>
<comment type="caution">
    <text evidence="4">The sequence shown here is derived from an EMBL/GenBank/DDBJ whole genome shotgun (WGS) entry which is preliminary data.</text>
</comment>
<feature type="region of interest" description="Disordered" evidence="3">
    <location>
        <begin position="15"/>
        <end position="53"/>
    </location>
</feature>
<evidence type="ECO:0000256" key="1">
    <source>
        <dbReference type="ARBA" id="ARBA00004123"/>
    </source>
</evidence>
<comment type="subcellular location">
    <subcellularLocation>
        <location evidence="1">Nucleus</location>
    </subcellularLocation>
</comment>
<gene>
    <name evidence="4" type="ORF">M6B38_343665</name>
</gene>
<dbReference type="AlphaFoldDB" id="A0AAX6GV72"/>
<organism evidence="4 5">
    <name type="scientific">Iris pallida</name>
    <name type="common">Sweet iris</name>
    <dbReference type="NCBI Taxonomy" id="29817"/>
    <lineage>
        <taxon>Eukaryota</taxon>
        <taxon>Viridiplantae</taxon>
        <taxon>Streptophyta</taxon>
        <taxon>Embryophyta</taxon>
        <taxon>Tracheophyta</taxon>
        <taxon>Spermatophyta</taxon>
        <taxon>Magnoliopsida</taxon>
        <taxon>Liliopsida</taxon>
        <taxon>Asparagales</taxon>
        <taxon>Iridaceae</taxon>
        <taxon>Iridoideae</taxon>
        <taxon>Irideae</taxon>
        <taxon>Iris</taxon>
    </lineage>
</organism>
<dbReference type="GO" id="GO:0005634">
    <property type="term" value="C:nucleus"/>
    <property type="evidence" value="ECO:0007669"/>
    <property type="project" value="UniProtKB-SubCell"/>
</dbReference>
<keyword evidence="5" id="KW-1185">Reference proteome</keyword>
<dbReference type="Proteomes" id="UP001140949">
    <property type="component" value="Unassembled WGS sequence"/>
</dbReference>
<reference evidence="4" key="2">
    <citation type="submission" date="2023-04" db="EMBL/GenBank/DDBJ databases">
        <authorList>
            <person name="Bruccoleri R.E."/>
            <person name="Oakeley E.J."/>
            <person name="Faust A.-M."/>
            <person name="Dessus-Babus S."/>
            <person name="Altorfer M."/>
            <person name="Burckhardt D."/>
            <person name="Oertli M."/>
            <person name="Naumann U."/>
            <person name="Petersen F."/>
            <person name="Wong J."/>
        </authorList>
    </citation>
    <scope>NUCLEOTIDE SEQUENCE</scope>
    <source>
        <strain evidence="4">GSM-AAB239-AS_SAM_17_03QT</strain>
        <tissue evidence="4">Leaf</tissue>
    </source>
</reference>
<dbReference type="PANTHER" id="PTHR33172">
    <property type="entry name" value="OS08G0516900 PROTEIN"/>
    <property type="match status" value="1"/>
</dbReference>
<dbReference type="EMBL" id="JANAVB010016195">
    <property type="protein sequence ID" value="KAJ6832227.1"/>
    <property type="molecule type" value="Genomic_DNA"/>
</dbReference>